<dbReference type="EMBL" id="JAHHIF010000001">
    <property type="protein sequence ID" value="MBW4543022.1"/>
    <property type="molecule type" value="Genomic_DNA"/>
</dbReference>
<comment type="caution">
    <text evidence="1">The sequence shown here is derived from an EMBL/GenBank/DDBJ whole genome shotgun (WGS) entry which is preliminary data.</text>
</comment>
<protein>
    <submittedName>
        <fullName evidence="1">Uncharacterized protein</fullName>
    </submittedName>
</protein>
<dbReference type="Proteomes" id="UP000753908">
    <property type="component" value="Unassembled WGS sequence"/>
</dbReference>
<evidence type="ECO:0000313" key="2">
    <source>
        <dbReference type="Proteomes" id="UP000753908"/>
    </source>
</evidence>
<organism evidence="1 2">
    <name type="scientific">Symplocastrum torsivum CPER-KK1</name>
    <dbReference type="NCBI Taxonomy" id="450513"/>
    <lineage>
        <taxon>Bacteria</taxon>
        <taxon>Bacillati</taxon>
        <taxon>Cyanobacteriota</taxon>
        <taxon>Cyanophyceae</taxon>
        <taxon>Oscillatoriophycideae</taxon>
        <taxon>Oscillatoriales</taxon>
        <taxon>Microcoleaceae</taxon>
        <taxon>Symplocastrum</taxon>
    </lineage>
</organism>
<dbReference type="AlphaFoldDB" id="A0A951PGN3"/>
<gene>
    <name evidence="1" type="ORF">KME25_01015</name>
</gene>
<name>A0A951PGN3_9CYAN</name>
<reference evidence="1" key="2">
    <citation type="journal article" date="2022" name="Microbiol. Resour. Announc.">
        <title>Metagenome Sequencing to Explore Phylogenomics of Terrestrial Cyanobacteria.</title>
        <authorList>
            <person name="Ward R.D."/>
            <person name="Stajich J.E."/>
            <person name="Johansen J.R."/>
            <person name="Huntemann M."/>
            <person name="Clum A."/>
            <person name="Foster B."/>
            <person name="Foster B."/>
            <person name="Roux S."/>
            <person name="Palaniappan K."/>
            <person name="Varghese N."/>
            <person name="Mukherjee S."/>
            <person name="Reddy T.B.K."/>
            <person name="Daum C."/>
            <person name="Copeland A."/>
            <person name="Chen I.A."/>
            <person name="Ivanova N.N."/>
            <person name="Kyrpides N.C."/>
            <person name="Shapiro N."/>
            <person name="Eloe-Fadrosh E.A."/>
            <person name="Pietrasiak N."/>
        </authorList>
    </citation>
    <scope>NUCLEOTIDE SEQUENCE</scope>
    <source>
        <strain evidence="1">CPER-KK1</strain>
    </source>
</reference>
<evidence type="ECO:0000313" key="1">
    <source>
        <dbReference type="EMBL" id="MBW4543022.1"/>
    </source>
</evidence>
<proteinExistence type="predicted"/>
<reference evidence="1" key="1">
    <citation type="submission" date="2021-05" db="EMBL/GenBank/DDBJ databases">
        <authorList>
            <person name="Pietrasiak N."/>
            <person name="Ward R."/>
            <person name="Stajich J.E."/>
            <person name="Kurbessoian T."/>
        </authorList>
    </citation>
    <scope>NUCLEOTIDE SEQUENCE</scope>
    <source>
        <strain evidence="1">CPER-KK1</strain>
    </source>
</reference>
<sequence length="91" mass="10571">MLDFVETNCPNVFHIFVRTKNEYKPTTRIKFESVADGIALALRENKELVPKSMKFLDSEKFKEYTGADASSSNNKVVRRIEYVRDKLLNQP</sequence>
<accession>A0A951PGN3</accession>